<feature type="compositionally biased region" description="Polar residues" evidence="1">
    <location>
        <begin position="268"/>
        <end position="287"/>
    </location>
</feature>
<proteinExistence type="predicted"/>
<dbReference type="Proteomes" id="UP000501690">
    <property type="component" value="Linkage Group LG3"/>
</dbReference>
<evidence type="ECO:0000313" key="2">
    <source>
        <dbReference type="EMBL" id="QCD86660.1"/>
    </source>
</evidence>
<feature type="region of interest" description="Disordered" evidence="1">
    <location>
        <begin position="263"/>
        <end position="306"/>
    </location>
</feature>
<evidence type="ECO:0000256" key="1">
    <source>
        <dbReference type="SAM" id="MobiDB-lite"/>
    </source>
</evidence>
<keyword evidence="3" id="KW-1185">Reference proteome</keyword>
<protein>
    <submittedName>
        <fullName evidence="2">Uncharacterized protein</fullName>
    </submittedName>
</protein>
<sequence>MNLPAHGTASPDPSKASLSVKNNTPESKEQQRFRLARPTRRQAKLFQTAWRCSLTARRQRPLRPTVFSSPPGGPHRAARRPSVQGSLTLRLSPGGDQQAARHHIRGILQLIFGTPFCPAKRHTRIRAVYKRQVPRHRLADRTAPPSGTPESELCIRDSPAKRHTRIRAVYKRQVPRHRLADRTAPPSGTPESELCIRDRSRVIAWRIEQPRQAAHQNQSCNSPVQHPFKAVPRHRLADRTAPPSGTPESDPLINAIKQHTIKVAPPGRNSSPPGDSNQNKNTRSSLMSRLAVGIKPPGGFWEKPRN</sequence>
<dbReference type="AlphaFoldDB" id="A0A4D6LDW3"/>
<name>A0A4D6LDW3_VIGUN</name>
<feature type="compositionally biased region" description="Polar residues" evidence="1">
    <location>
        <begin position="16"/>
        <end position="25"/>
    </location>
</feature>
<gene>
    <name evidence="2" type="ORF">DEO72_LG3g1184</name>
</gene>
<dbReference type="EMBL" id="CP039347">
    <property type="protein sequence ID" value="QCD86660.1"/>
    <property type="molecule type" value="Genomic_DNA"/>
</dbReference>
<accession>A0A4D6LDW3</accession>
<evidence type="ECO:0000313" key="3">
    <source>
        <dbReference type="Proteomes" id="UP000501690"/>
    </source>
</evidence>
<reference evidence="2 3" key="1">
    <citation type="submission" date="2019-04" db="EMBL/GenBank/DDBJ databases">
        <title>An improved genome assembly and genetic linkage map for asparagus bean, Vigna unguiculata ssp. sesquipedialis.</title>
        <authorList>
            <person name="Xia Q."/>
            <person name="Zhang R."/>
            <person name="Dong Y."/>
        </authorList>
    </citation>
    <scope>NUCLEOTIDE SEQUENCE [LARGE SCALE GENOMIC DNA]</scope>
    <source>
        <tissue evidence="2">Leaf</tissue>
    </source>
</reference>
<organism evidence="2 3">
    <name type="scientific">Vigna unguiculata</name>
    <name type="common">Cowpea</name>
    <dbReference type="NCBI Taxonomy" id="3917"/>
    <lineage>
        <taxon>Eukaryota</taxon>
        <taxon>Viridiplantae</taxon>
        <taxon>Streptophyta</taxon>
        <taxon>Embryophyta</taxon>
        <taxon>Tracheophyta</taxon>
        <taxon>Spermatophyta</taxon>
        <taxon>Magnoliopsida</taxon>
        <taxon>eudicotyledons</taxon>
        <taxon>Gunneridae</taxon>
        <taxon>Pentapetalae</taxon>
        <taxon>rosids</taxon>
        <taxon>fabids</taxon>
        <taxon>Fabales</taxon>
        <taxon>Fabaceae</taxon>
        <taxon>Papilionoideae</taxon>
        <taxon>50 kb inversion clade</taxon>
        <taxon>NPAAA clade</taxon>
        <taxon>indigoferoid/millettioid clade</taxon>
        <taxon>Phaseoleae</taxon>
        <taxon>Vigna</taxon>
    </lineage>
</organism>
<feature type="region of interest" description="Disordered" evidence="1">
    <location>
        <begin position="61"/>
        <end position="83"/>
    </location>
</feature>
<feature type="region of interest" description="Disordered" evidence="1">
    <location>
        <begin position="1"/>
        <end position="40"/>
    </location>
</feature>